<keyword evidence="1" id="KW-0732">Signal</keyword>
<proteinExistence type="predicted"/>
<dbReference type="InterPro" id="IPR013517">
    <property type="entry name" value="FG-GAP"/>
</dbReference>
<sequence length="656" mass="71666">MMQKKVKFKERLRTRRLRTNLTAGLAGMLALSASGQVFELRSANPLTGVRGNFTSSPTFVDIDLDGDDDLVVGAESSGGAPTARDNALLLYENVDGQWVKKEAPFENDLGIQNILDTTLVEVSPSFSDFDADGDFDAFLGFDSGGVKYYKNNEGNFEIQSGDDDPFSEIVWGEGAQKVAAGDLNGDGNTEIIITNGGAHIMYTLVDGKFVAGDLIGSDDNGYGTLNDIDGDGDLDFIVGNKYGELTLYENTAGEFAEITTNAAIANFEFSEYIRPSFGDIDGDGDLDIVLGDSGGNISFHQNEDSLYRHISYNIQDISTQGESGSNLEFVDIDGDGDQDLFIGTSSGNVQFHENINGRFSLNNAMNPFQNIDFSISSSSPSFGDIDGDGDLDCIIGDYSDPPFYYENIDGQFTAIDSIDSPFANIERGSALIPCLEDFDGDGDLDLFVGNKYGEVFYYENIDNVYQKSTLENLSDMDFGSYSSPSFGDIDDDGDRDLIVGNRDGEVAIMYNVNGKLEEGVEGTNPFDFGDLNFLDINPELGDIDQDGDVDLLVGNSNGEVYFFQNQTLSSTVTKLVLEDGVQIFPNPAQSYLNIEIPWNVNFIDVQVFTQNGQRVLSTREQNNNFTIDTKNLPSGYYSIILTGDQFLTTKKFIKID</sequence>
<keyword evidence="4" id="KW-1185">Reference proteome</keyword>
<gene>
    <name evidence="3" type="ORF">GCM10007940_13070</name>
</gene>
<reference evidence="3" key="2">
    <citation type="submission" date="2023-01" db="EMBL/GenBank/DDBJ databases">
        <title>Draft genome sequence of Portibacter lacus strain NBRC 108769.</title>
        <authorList>
            <person name="Sun Q."/>
            <person name="Mori K."/>
        </authorList>
    </citation>
    <scope>NUCLEOTIDE SEQUENCE</scope>
    <source>
        <strain evidence="3">NBRC 108769</strain>
    </source>
</reference>
<dbReference type="InterPro" id="IPR028994">
    <property type="entry name" value="Integrin_alpha_N"/>
</dbReference>
<dbReference type="InterPro" id="IPR026444">
    <property type="entry name" value="Secre_tail"/>
</dbReference>
<dbReference type="Pfam" id="PF13517">
    <property type="entry name" value="FG-GAP_3"/>
    <property type="match status" value="4"/>
</dbReference>
<dbReference type="PANTHER" id="PTHR44103:SF1">
    <property type="entry name" value="PROPROTEIN CONVERTASE P"/>
    <property type="match status" value="1"/>
</dbReference>
<evidence type="ECO:0000313" key="4">
    <source>
        <dbReference type="Proteomes" id="UP001156666"/>
    </source>
</evidence>
<reference evidence="3" key="1">
    <citation type="journal article" date="2014" name="Int. J. Syst. Evol. Microbiol.">
        <title>Complete genome sequence of Corynebacterium casei LMG S-19264T (=DSM 44701T), isolated from a smear-ripened cheese.</title>
        <authorList>
            <consortium name="US DOE Joint Genome Institute (JGI-PGF)"/>
            <person name="Walter F."/>
            <person name="Albersmeier A."/>
            <person name="Kalinowski J."/>
            <person name="Ruckert C."/>
        </authorList>
    </citation>
    <scope>NUCLEOTIDE SEQUENCE</scope>
    <source>
        <strain evidence="3">NBRC 108769</strain>
    </source>
</reference>
<evidence type="ECO:0000313" key="3">
    <source>
        <dbReference type="EMBL" id="GLR16692.1"/>
    </source>
</evidence>
<dbReference type="PANTHER" id="PTHR44103">
    <property type="entry name" value="PROPROTEIN CONVERTASE P"/>
    <property type="match status" value="1"/>
</dbReference>
<dbReference type="EMBL" id="BSOH01000007">
    <property type="protein sequence ID" value="GLR16692.1"/>
    <property type="molecule type" value="Genomic_DNA"/>
</dbReference>
<dbReference type="Proteomes" id="UP001156666">
    <property type="component" value="Unassembled WGS sequence"/>
</dbReference>
<dbReference type="AlphaFoldDB" id="A0AA37WE23"/>
<dbReference type="SUPFAM" id="SSF69318">
    <property type="entry name" value="Integrin alpha N-terminal domain"/>
    <property type="match status" value="2"/>
</dbReference>
<protein>
    <recommendedName>
        <fullName evidence="2">Secretion system C-terminal sorting domain-containing protein</fullName>
    </recommendedName>
</protein>
<evidence type="ECO:0000256" key="1">
    <source>
        <dbReference type="ARBA" id="ARBA00022729"/>
    </source>
</evidence>
<comment type="caution">
    <text evidence="3">The sequence shown here is derived from an EMBL/GenBank/DDBJ whole genome shotgun (WGS) entry which is preliminary data.</text>
</comment>
<accession>A0AA37WE23</accession>
<feature type="domain" description="Secretion system C-terminal sorting" evidence="2">
    <location>
        <begin position="583"/>
        <end position="653"/>
    </location>
</feature>
<organism evidence="3 4">
    <name type="scientific">Portibacter lacus</name>
    <dbReference type="NCBI Taxonomy" id="1099794"/>
    <lineage>
        <taxon>Bacteria</taxon>
        <taxon>Pseudomonadati</taxon>
        <taxon>Bacteroidota</taxon>
        <taxon>Saprospiria</taxon>
        <taxon>Saprospirales</taxon>
        <taxon>Haliscomenobacteraceae</taxon>
        <taxon>Portibacter</taxon>
    </lineage>
</organism>
<name>A0AA37WE23_9BACT</name>
<dbReference type="Gene3D" id="2.130.10.130">
    <property type="entry name" value="Integrin alpha, N-terminal"/>
    <property type="match status" value="2"/>
</dbReference>
<dbReference type="RefSeq" id="WP_235291118.1">
    <property type="nucleotide sequence ID" value="NZ_BSOH01000007.1"/>
</dbReference>
<dbReference type="NCBIfam" id="TIGR04183">
    <property type="entry name" value="Por_Secre_tail"/>
    <property type="match status" value="1"/>
</dbReference>
<evidence type="ECO:0000259" key="2">
    <source>
        <dbReference type="Pfam" id="PF18962"/>
    </source>
</evidence>
<dbReference type="Pfam" id="PF18962">
    <property type="entry name" value="Por_Secre_tail"/>
    <property type="match status" value="1"/>
</dbReference>